<name>Q7U775_PARMW</name>
<dbReference type="AlphaFoldDB" id="Q7U775"/>
<dbReference type="STRING" id="84588.SYNW1111"/>
<organism evidence="3 4">
    <name type="scientific">Parasynechococcus marenigrum (strain WH8102)</name>
    <dbReference type="NCBI Taxonomy" id="84588"/>
    <lineage>
        <taxon>Bacteria</taxon>
        <taxon>Bacillati</taxon>
        <taxon>Cyanobacteriota</taxon>
        <taxon>Cyanophyceae</taxon>
        <taxon>Synechococcales</taxon>
        <taxon>Prochlorococcaceae</taxon>
        <taxon>Parasynechococcus</taxon>
        <taxon>Parasynechococcus marenigrum</taxon>
    </lineage>
</organism>
<reference evidence="3 4" key="1">
    <citation type="journal article" date="2003" name="Nature">
        <title>The genome of a motile marine Synechococcus.</title>
        <authorList>
            <person name="Palenik B."/>
            <person name="Brahamsha B."/>
            <person name="Larimer F."/>
            <person name="Land M."/>
            <person name="Hauser L."/>
            <person name="Chain P."/>
            <person name="Lamerdin J."/>
            <person name="Regala W."/>
            <person name="Allen E.A."/>
            <person name="McCarren J."/>
            <person name="Paulsen I."/>
            <person name="Dufresne A."/>
            <person name="Partensky F."/>
            <person name="Webb E."/>
            <person name="Waterbury J."/>
        </authorList>
    </citation>
    <scope>NUCLEOTIDE SEQUENCE [LARGE SCALE GENOMIC DNA]</scope>
    <source>
        <strain evidence="3 4">WH8102</strain>
    </source>
</reference>
<dbReference type="HOGENOM" id="CLU_118146_1_1_3"/>
<dbReference type="EMBL" id="BX569692">
    <property type="protein sequence ID" value="CAE07626.1"/>
    <property type="molecule type" value="Genomic_DNA"/>
</dbReference>
<feature type="chain" id="PRO_5004295207" description="Organic solvent tolerance-like N-terminal domain-containing protein" evidence="2">
    <location>
        <begin position="33"/>
        <end position="150"/>
    </location>
</feature>
<evidence type="ECO:0000256" key="2">
    <source>
        <dbReference type="SAM" id="SignalP"/>
    </source>
</evidence>
<dbReference type="GO" id="GO:0009279">
    <property type="term" value="C:cell outer membrane"/>
    <property type="evidence" value="ECO:0007669"/>
    <property type="project" value="TreeGrafter"/>
</dbReference>
<dbReference type="KEGG" id="syw:SYNW1111"/>
<keyword evidence="4" id="KW-1185">Reference proteome</keyword>
<dbReference type="PANTHER" id="PTHR36504:SF1">
    <property type="entry name" value="LIPOPOLYSACCHARIDE EXPORT SYSTEM PROTEIN LPTA"/>
    <property type="match status" value="1"/>
</dbReference>
<accession>Q7U775</accession>
<sequence>MSLHSWSQRVVNTAMRRLRSALLLLPLLLATAAVEPIAAEDSRGDGLITIESDQQSADNSTGVVTASGNVRIVHANRGVVATSRQAQYFTKEERIVLRGDVDVVQNDGHALRADQVIYLLQEDRAVAIPVEGEQVYSQWTLKDPSPGTEP</sequence>
<dbReference type="Gene3D" id="2.60.450.10">
    <property type="entry name" value="Lipopolysaccharide (LPS) transport protein A like domain"/>
    <property type="match status" value="1"/>
</dbReference>
<feature type="signal peptide" evidence="2">
    <location>
        <begin position="1"/>
        <end position="32"/>
    </location>
</feature>
<evidence type="ECO:0000313" key="3">
    <source>
        <dbReference type="EMBL" id="CAE07626.1"/>
    </source>
</evidence>
<dbReference type="GO" id="GO:0015920">
    <property type="term" value="P:lipopolysaccharide transport"/>
    <property type="evidence" value="ECO:0007669"/>
    <property type="project" value="TreeGrafter"/>
</dbReference>
<proteinExistence type="predicted"/>
<protein>
    <recommendedName>
        <fullName evidence="5">Organic solvent tolerance-like N-terminal domain-containing protein</fullName>
    </recommendedName>
</protein>
<evidence type="ECO:0000313" key="4">
    <source>
        <dbReference type="Proteomes" id="UP000001422"/>
    </source>
</evidence>
<dbReference type="Proteomes" id="UP000001422">
    <property type="component" value="Chromosome"/>
</dbReference>
<dbReference type="GO" id="GO:0017089">
    <property type="term" value="F:glycolipid transfer activity"/>
    <property type="evidence" value="ECO:0007669"/>
    <property type="project" value="TreeGrafter"/>
</dbReference>
<evidence type="ECO:0008006" key="5">
    <source>
        <dbReference type="Google" id="ProtNLM"/>
    </source>
</evidence>
<dbReference type="InterPro" id="IPR052037">
    <property type="entry name" value="LPS_export_LptA"/>
</dbReference>
<dbReference type="eggNOG" id="COG1452">
    <property type="taxonomic scope" value="Bacteria"/>
</dbReference>
<keyword evidence="1 2" id="KW-0732">Signal</keyword>
<dbReference type="GO" id="GO:0030288">
    <property type="term" value="C:outer membrane-bounded periplasmic space"/>
    <property type="evidence" value="ECO:0007669"/>
    <property type="project" value="TreeGrafter"/>
</dbReference>
<evidence type="ECO:0000256" key="1">
    <source>
        <dbReference type="ARBA" id="ARBA00022729"/>
    </source>
</evidence>
<dbReference type="PANTHER" id="PTHR36504">
    <property type="entry name" value="LIPOPOLYSACCHARIDE EXPORT SYSTEM PROTEIN LPTA"/>
    <property type="match status" value="1"/>
</dbReference>
<gene>
    <name evidence="3" type="ordered locus">SYNW1111</name>
</gene>